<dbReference type="PANTHER" id="PTHR30273">
    <property type="entry name" value="PERIPLASMIC SIGNAL SENSOR AND SIGMA FACTOR ACTIVATOR FECR-RELATED"/>
    <property type="match status" value="1"/>
</dbReference>
<proteinExistence type="predicted"/>
<dbReference type="AlphaFoldDB" id="A0A261SIE3"/>
<comment type="caution">
    <text evidence="4">The sequence shown here is derived from an EMBL/GenBank/DDBJ whole genome shotgun (WGS) entry which is preliminary data.</text>
</comment>
<keyword evidence="5" id="KW-1185">Reference proteome</keyword>
<evidence type="ECO:0000313" key="5">
    <source>
        <dbReference type="Proteomes" id="UP000216020"/>
    </source>
</evidence>
<dbReference type="PANTHER" id="PTHR30273:SF2">
    <property type="entry name" value="PROTEIN FECR"/>
    <property type="match status" value="1"/>
</dbReference>
<dbReference type="EMBL" id="NEVM01000001">
    <property type="protein sequence ID" value="OZI36935.1"/>
    <property type="molecule type" value="Genomic_DNA"/>
</dbReference>
<keyword evidence="4" id="KW-0808">Transferase</keyword>
<name>A0A261SIE3_9BORD</name>
<accession>A0A261SIE3</accession>
<reference evidence="5" key="1">
    <citation type="submission" date="2017-05" db="EMBL/GenBank/DDBJ databases">
        <title>Complete and WGS of Bordetella genogroups.</title>
        <authorList>
            <person name="Spilker T."/>
            <person name="Lipuma J."/>
        </authorList>
    </citation>
    <scope>NUCLEOTIDE SEQUENCE [LARGE SCALE GENOMIC DNA]</scope>
    <source>
        <strain evidence="5">AU16122</strain>
    </source>
</reference>
<sequence>MGRPASASPTPDAADTIAEQAAAWIVLLTDDDEATRKQACLEFESWKQADPRHAAEANQLERIIDQLRGVRDAANGNPRPARAAIDAVVANKRKRRRIKHAGVALLAALVIGAPAWMAMRAWPPGYLMADIRTATGKWETRLLADGTRITLDSASAVNLRYDARRRTIELVQGEILVDVAKDANRPFVVETAHGSIRALGTRFVVDKEDDDTILSMIESRVAVQTAEQRAAGSAASTEVAAGQRVRITADAVGPAESVDTRSLSDTWKYHQLVVEGRPLNEVLDELARYRTGHIHYDRAQIERFKVSAVLPLDDPDRALQLLQANFPALRIRTLSPWLVWVDAPPAQ</sequence>
<dbReference type="PIRSF" id="PIRSF018266">
    <property type="entry name" value="FecR"/>
    <property type="match status" value="1"/>
</dbReference>
<dbReference type="Gene3D" id="2.60.120.1440">
    <property type="match status" value="1"/>
</dbReference>
<feature type="domain" description="FecR protein" evidence="2">
    <location>
        <begin position="130"/>
        <end position="221"/>
    </location>
</feature>
<gene>
    <name evidence="4" type="ORF">CAL29_00370</name>
</gene>
<dbReference type="InterPro" id="IPR032623">
    <property type="entry name" value="FecR_N"/>
</dbReference>
<keyword evidence="1" id="KW-0812">Transmembrane</keyword>
<dbReference type="GO" id="GO:0016301">
    <property type="term" value="F:kinase activity"/>
    <property type="evidence" value="ECO:0007669"/>
    <property type="project" value="UniProtKB-KW"/>
</dbReference>
<feature type="domain" description="FecR N-terminal" evidence="3">
    <location>
        <begin position="19"/>
        <end position="62"/>
    </location>
</feature>
<organism evidence="4 5">
    <name type="scientific">Bordetella genomosp. 10</name>
    <dbReference type="NCBI Taxonomy" id="1416804"/>
    <lineage>
        <taxon>Bacteria</taxon>
        <taxon>Pseudomonadati</taxon>
        <taxon>Pseudomonadota</taxon>
        <taxon>Betaproteobacteria</taxon>
        <taxon>Burkholderiales</taxon>
        <taxon>Alcaligenaceae</taxon>
        <taxon>Bordetella</taxon>
    </lineage>
</organism>
<keyword evidence="4" id="KW-0418">Kinase</keyword>
<dbReference type="GO" id="GO:0016989">
    <property type="term" value="F:sigma factor antagonist activity"/>
    <property type="evidence" value="ECO:0007669"/>
    <property type="project" value="TreeGrafter"/>
</dbReference>
<keyword evidence="1" id="KW-1133">Transmembrane helix</keyword>
<protein>
    <submittedName>
        <fullName evidence="4">Histidine kinase</fullName>
    </submittedName>
</protein>
<dbReference type="InterPro" id="IPR012373">
    <property type="entry name" value="Ferrdict_sens_TM"/>
</dbReference>
<dbReference type="InterPro" id="IPR006860">
    <property type="entry name" value="FecR"/>
</dbReference>
<evidence type="ECO:0000313" key="4">
    <source>
        <dbReference type="EMBL" id="OZI36935.1"/>
    </source>
</evidence>
<evidence type="ECO:0000256" key="1">
    <source>
        <dbReference type="SAM" id="Phobius"/>
    </source>
</evidence>
<evidence type="ECO:0000259" key="2">
    <source>
        <dbReference type="Pfam" id="PF04773"/>
    </source>
</evidence>
<dbReference type="OrthoDB" id="1100567at2"/>
<evidence type="ECO:0000259" key="3">
    <source>
        <dbReference type="Pfam" id="PF16220"/>
    </source>
</evidence>
<dbReference type="Proteomes" id="UP000216020">
    <property type="component" value="Unassembled WGS sequence"/>
</dbReference>
<keyword evidence="1" id="KW-0472">Membrane</keyword>
<feature type="transmembrane region" description="Helical" evidence="1">
    <location>
        <begin position="101"/>
        <end position="122"/>
    </location>
</feature>
<dbReference type="Pfam" id="PF04773">
    <property type="entry name" value="FecR"/>
    <property type="match status" value="1"/>
</dbReference>
<dbReference type="Pfam" id="PF16220">
    <property type="entry name" value="DUF4880"/>
    <property type="match status" value="1"/>
</dbReference>